<sequence length="558" mass="63725">MNLLRSLAPKRLIKSSGTDSSSGGQIDDLEEFLYKRDYLGAISLLEFRLSTSPDDISLMQWLGHCSFHNADYKKAATTYLRMLALPNYPDDTETNLGVVYYFLGLYEEAKLIAGKGPVHSLTNRLLYLISFKLNDDKSMRLLHPKISGTIENEMCAAAMNFSRFHYNESINMYKKMLEENPSFLAINYYIALCLYRLDYHDASLSLLNLYLEAHPGSTTAINLVSANRYRLGTPDQAFNEIRHLSHLMDEETFFGRNLLRHNAVVYKRGQGALQVFPSLVNFIPEATHNLIIFHLKREDHDAAYAMVKDMIPSESIEYIIKAIAFYYMYKKGKSSGSDLRALTIDLYNSVGQSDVEKDTIVGRQCMAIVSFMQENYAEVCMYLQSIEHFFSKNNTFSYNYGQALVAIDNYERAEEILKDVRNDFVDNIPYQFCLIKALIHNDKVVEAEGVLKTMNRQDPSYNEALNMIANECYIVGIYHKALIFFVALRNVNQTSELNSAIRGCAVGVLRQHIAKKVGKEELMNALLILDTDKHPRSVKACQAIQLYLETSTKKEELF</sequence>
<dbReference type="WBParaSite" id="RSKR_0001114500.1">
    <property type="protein sequence ID" value="RSKR_0001114500.1"/>
    <property type="gene ID" value="RSKR_0001114500"/>
</dbReference>
<organism evidence="1 2">
    <name type="scientific">Rhabditophanes sp. KR3021</name>
    <dbReference type="NCBI Taxonomy" id="114890"/>
    <lineage>
        <taxon>Eukaryota</taxon>
        <taxon>Metazoa</taxon>
        <taxon>Ecdysozoa</taxon>
        <taxon>Nematoda</taxon>
        <taxon>Chromadorea</taxon>
        <taxon>Rhabditida</taxon>
        <taxon>Tylenchina</taxon>
        <taxon>Panagrolaimomorpha</taxon>
        <taxon>Strongyloidoidea</taxon>
        <taxon>Alloionematidae</taxon>
        <taxon>Rhabditophanes</taxon>
    </lineage>
</organism>
<evidence type="ECO:0000313" key="2">
    <source>
        <dbReference type="WBParaSite" id="RSKR_0001114500.1"/>
    </source>
</evidence>
<evidence type="ECO:0000313" key="1">
    <source>
        <dbReference type="Proteomes" id="UP000095286"/>
    </source>
</evidence>
<dbReference type="Proteomes" id="UP000095286">
    <property type="component" value="Unplaced"/>
</dbReference>
<accession>A0AC35UG54</accession>
<name>A0AC35UG54_9BILA</name>
<proteinExistence type="predicted"/>
<reference evidence="2" key="1">
    <citation type="submission" date="2016-11" db="UniProtKB">
        <authorList>
            <consortium name="WormBaseParasite"/>
        </authorList>
    </citation>
    <scope>IDENTIFICATION</scope>
    <source>
        <strain evidence="2">KR3021</strain>
    </source>
</reference>
<protein>
    <submittedName>
        <fullName evidence="2">TPR_REGION domain-containing protein</fullName>
    </submittedName>
</protein>